<dbReference type="OrthoDB" id="1925325at2759"/>
<protein>
    <submittedName>
        <fullName evidence="2">Uncharacterized protein</fullName>
    </submittedName>
</protein>
<name>A0A6A1VGA0_9ROSI</name>
<dbReference type="AlphaFoldDB" id="A0A6A1VGA0"/>
<organism evidence="2 3">
    <name type="scientific">Morella rubra</name>
    <name type="common">Chinese bayberry</name>
    <dbReference type="NCBI Taxonomy" id="262757"/>
    <lineage>
        <taxon>Eukaryota</taxon>
        <taxon>Viridiplantae</taxon>
        <taxon>Streptophyta</taxon>
        <taxon>Embryophyta</taxon>
        <taxon>Tracheophyta</taxon>
        <taxon>Spermatophyta</taxon>
        <taxon>Magnoliopsida</taxon>
        <taxon>eudicotyledons</taxon>
        <taxon>Gunneridae</taxon>
        <taxon>Pentapetalae</taxon>
        <taxon>rosids</taxon>
        <taxon>fabids</taxon>
        <taxon>Fagales</taxon>
        <taxon>Myricaceae</taxon>
        <taxon>Morella</taxon>
    </lineage>
</organism>
<accession>A0A6A1VGA0</accession>
<reference evidence="2 3" key="1">
    <citation type="journal article" date="2019" name="Plant Biotechnol. J.">
        <title>The red bayberry genome and genetic basis of sex determination.</title>
        <authorList>
            <person name="Jia H.M."/>
            <person name="Jia H.J."/>
            <person name="Cai Q.L."/>
            <person name="Wang Y."/>
            <person name="Zhao H.B."/>
            <person name="Yang W.F."/>
            <person name="Wang G.Y."/>
            <person name="Li Y.H."/>
            <person name="Zhan D.L."/>
            <person name="Shen Y.T."/>
            <person name="Niu Q.F."/>
            <person name="Chang L."/>
            <person name="Qiu J."/>
            <person name="Zhao L."/>
            <person name="Xie H.B."/>
            <person name="Fu W.Y."/>
            <person name="Jin J."/>
            <person name="Li X.W."/>
            <person name="Jiao Y."/>
            <person name="Zhou C.C."/>
            <person name="Tu T."/>
            <person name="Chai C.Y."/>
            <person name="Gao J.L."/>
            <person name="Fan L.J."/>
            <person name="van de Weg E."/>
            <person name="Wang J.Y."/>
            <person name="Gao Z.S."/>
        </authorList>
    </citation>
    <scope>NUCLEOTIDE SEQUENCE [LARGE SCALE GENOMIC DNA]</scope>
    <source>
        <tissue evidence="2">Leaves</tissue>
    </source>
</reference>
<dbReference type="InterPro" id="IPR038947">
    <property type="entry name" value="At3g27210-like"/>
</dbReference>
<evidence type="ECO:0000313" key="2">
    <source>
        <dbReference type="EMBL" id="KAB1211764.1"/>
    </source>
</evidence>
<comment type="caution">
    <text evidence="2">The sequence shown here is derived from an EMBL/GenBank/DDBJ whole genome shotgun (WGS) entry which is preliminary data.</text>
</comment>
<sequence>MGSCVSVPGNPDSATNLKVSFGSEDGNLVIPPSPTKENHTNGNAAVNNNSNVVAVKSQWSASRPATSFGGSKEEIFFDSHAWLESDSEDDFRSVNGDFTPSRGNTPVHHHFSKESPRVSKVRFEDTIPGSTDEPSPTNKKKKLVELFRESIRQGQDFDVLNNSGNHQDIANGKMEVKPFVLDLPPKSAHGTPCGTNSVCSSERTANGDLFMEEKPIRPMQCCLPSLISCRSFSERKKKMGPAIAVIDES</sequence>
<dbReference type="EMBL" id="RXIC02000024">
    <property type="protein sequence ID" value="KAB1211764.1"/>
    <property type="molecule type" value="Genomic_DNA"/>
</dbReference>
<keyword evidence="3" id="KW-1185">Reference proteome</keyword>
<proteinExistence type="predicted"/>
<gene>
    <name evidence="2" type="ORF">CJ030_MR6G025627</name>
</gene>
<evidence type="ECO:0000256" key="1">
    <source>
        <dbReference type="SAM" id="MobiDB-lite"/>
    </source>
</evidence>
<feature type="region of interest" description="Disordered" evidence="1">
    <location>
        <begin position="99"/>
        <end position="119"/>
    </location>
</feature>
<dbReference type="PANTHER" id="PTHR34280:SF2">
    <property type="entry name" value="OS01G0920100 PROTEIN"/>
    <property type="match status" value="1"/>
</dbReference>
<dbReference type="PANTHER" id="PTHR34280">
    <property type="entry name" value="OS01G0920100 PROTEIN"/>
    <property type="match status" value="1"/>
</dbReference>
<dbReference type="Proteomes" id="UP000516437">
    <property type="component" value="Chromosome 6"/>
</dbReference>
<evidence type="ECO:0000313" key="3">
    <source>
        <dbReference type="Proteomes" id="UP000516437"/>
    </source>
</evidence>